<organism evidence="1 2">
    <name type="scientific">Tumebacillus amylolyticus</name>
    <dbReference type="NCBI Taxonomy" id="2801339"/>
    <lineage>
        <taxon>Bacteria</taxon>
        <taxon>Bacillati</taxon>
        <taxon>Bacillota</taxon>
        <taxon>Bacilli</taxon>
        <taxon>Bacillales</taxon>
        <taxon>Alicyclobacillaceae</taxon>
        <taxon>Tumebacillus</taxon>
    </lineage>
</organism>
<gene>
    <name evidence="1" type="ORF">JJB07_07790</name>
</gene>
<proteinExistence type="predicted"/>
<evidence type="ECO:0000313" key="2">
    <source>
        <dbReference type="Proteomes" id="UP000602284"/>
    </source>
</evidence>
<evidence type="ECO:0000313" key="1">
    <source>
        <dbReference type="EMBL" id="MBL0386548.1"/>
    </source>
</evidence>
<sequence length="165" mass="18700">MKKKVLTWALGLTMSATLVLGYLVFHQHEVKIQQEVLLQQNGAAFVQNCFEKLGSLSYQDSEPFAPLQRYGSNENGSPARIYLDHFLEIIRKNQWIGTGSHTTVTYEYESDGNLSYHCETLFFFRDPTGKQVLHTELLGASIKQDRPDHFVLVSVINDPVGARLP</sequence>
<dbReference type="Proteomes" id="UP000602284">
    <property type="component" value="Unassembled WGS sequence"/>
</dbReference>
<name>A0ABS1JAA9_9BACL</name>
<keyword evidence="2" id="KW-1185">Reference proteome</keyword>
<accession>A0ABS1JAA9</accession>
<protein>
    <recommendedName>
        <fullName evidence="3">DUF4830 domain-containing protein</fullName>
    </recommendedName>
</protein>
<evidence type="ECO:0008006" key="3">
    <source>
        <dbReference type="Google" id="ProtNLM"/>
    </source>
</evidence>
<reference evidence="1 2" key="1">
    <citation type="submission" date="2021-01" db="EMBL/GenBank/DDBJ databases">
        <title>Tumebacillus sp. strain ITR2 16S ribosomal RNA gene Genome sequencing and assembly.</title>
        <authorList>
            <person name="Kang M."/>
        </authorList>
    </citation>
    <scope>NUCLEOTIDE SEQUENCE [LARGE SCALE GENOMIC DNA]</scope>
    <source>
        <strain evidence="1 2">ITR2</strain>
    </source>
</reference>
<dbReference type="EMBL" id="JAEQNB010000002">
    <property type="protein sequence ID" value="MBL0386548.1"/>
    <property type="molecule type" value="Genomic_DNA"/>
</dbReference>
<comment type="caution">
    <text evidence="1">The sequence shown here is derived from an EMBL/GenBank/DDBJ whole genome shotgun (WGS) entry which is preliminary data.</text>
</comment>
<dbReference type="RefSeq" id="WP_201633242.1">
    <property type="nucleotide sequence ID" value="NZ_JAEQNB010000002.1"/>
</dbReference>